<dbReference type="EMBL" id="PRLG01000021">
    <property type="protein sequence ID" value="PYY27545.1"/>
    <property type="molecule type" value="Genomic_DNA"/>
</dbReference>
<dbReference type="AlphaFoldDB" id="A0A2W0CGV3"/>
<proteinExistence type="predicted"/>
<name>A0A2W0CGV3_9BACL</name>
<organism evidence="1 2">
    <name type="scientific">Paenibacillus illinoisensis</name>
    <dbReference type="NCBI Taxonomy" id="59845"/>
    <lineage>
        <taxon>Bacteria</taxon>
        <taxon>Bacillati</taxon>
        <taxon>Bacillota</taxon>
        <taxon>Bacilli</taxon>
        <taxon>Bacillales</taxon>
        <taxon>Paenibacillaceae</taxon>
        <taxon>Paenibacillus</taxon>
    </lineage>
</organism>
<protein>
    <submittedName>
        <fullName evidence="1">Uncharacterized protein</fullName>
    </submittedName>
</protein>
<dbReference type="Proteomes" id="UP000247459">
    <property type="component" value="Unassembled WGS sequence"/>
</dbReference>
<sequence>MTVLLQGPFLIGRRRNKAAAQNKVEAVPPAKAADYKAVQKSVQQMVGRADKLRVWLEQY</sequence>
<accession>A0A2W0CGV3</accession>
<evidence type="ECO:0000313" key="2">
    <source>
        <dbReference type="Proteomes" id="UP000247459"/>
    </source>
</evidence>
<comment type="caution">
    <text evidence="1">The sequence shown here is derived from an EMBL/GenBank/DDBJ whole genome shotgun (WGS) entry which is preliminary data.</text>
</comment>
<dbReference type="RefSeq" id="WP_095360551.1">
    <property type="nucleotide sequence ID" value="NZ_JAXBDC010000002.1"/>
</dbReference>
<gene>
    <name evidence="1" type="ORF">PIL02S_04138</name>
</gene>
<reference evidence="1 2" key="1">
    <citation type="submission" date="2018-01" db="EMBL/GenBank/DDBJ databases">
        <title>Genome sequence of the PGP bacterium Paenibacillus illinoisensis E3.</title>
        <authorList>
            <person name="Rolli E."/>
            <person name="Marasco R."/>
            <person name="Bessem C."/>
            <person name="Michoud G."/>
            <person name="Gaiarsa S."/>
            <person name="Borin S."/>
            <person name="Daffonchio D."/>
        </authorList>
    </citation>
    <scope>NUCLEOTIDE SEQUENCE [LARGE SCALE GENOMIC DNA]</scope>
    <source>
        <strain evidence="1 2">E3</strain>
    </source>
</reference>
<evidence type="ECO:0000313" key="1">
    <source>
        <dbReference type="EMBL" id="PYY27545.1"/>
    </source>
</evidence>